<protein>
    <submittedName>
        <fullName evidence="3">Alpha/beta fold hydrolase</fullName>
    </submittedName>
</protein>
<evidence type="ECO:0000259" key="2">
    <source>
        <dbReference type="Pfam" id="PF12697"/>
    </source>
</evidence>
<dbReference type="InterPro" id="IPR000073">
    <property type="entry name" value="AB_hydrolase_1"/>
</dbReference>
<comment type="caution">
    <text evidence="3">The sequence shown here is derived from an EMBL/GenBank/DDBJ whole genome shotgun (WGS) entry which is preliminary data.</text>
</comment>
<organism evidence="3 4">
    <name type="scientific">Nocardioides conyzicola</name>
    <dbReference type="NCBI Taxonomy" id="1651781"/>
    <lineage>
        <taxon>Bacteria</taxon>
        <taxon>Bacillati</taxon>
        <taxon>Actinomycetota</taxon>
        <taxon>Actinomycetes</taxon>
        <taxon>Propionibacteriales</taxon>
        <taxon>Nocardioidaceae</taxon>
        <taxon>Nocardioides</taxon>
    </lineage>
</organism>
<name>A0ABP8X6W3_9ACTN</name>
<dbReference type="PANTHER" id="PTHR37017">
    <property type="entry name" value="AB HYDROLASE-1 DOMAIN-CONTAINING PROTEIN-RELATED"/>
    <property type="match status" value="1"/>
</dbReference>
<dbReference type="SUPFAM" id="SSF53474">
    <property type="entry name" value="alpha/beta-Hydrolases"/>
    <property type="match status" value="1"/>
</dbReference>
<keyword evidence="4" id="KW-1185">Reference proteome</keyword>
<dbReference type="Gene3D" id="3.40.50.1820">
    <property type="entry name" value="alpha/beta hydrolase"/>
    <property type="match status" value="1"/>
</dbReference>
<feature type="region of interest" description="Disordered" evidence="1">
    <location>
        <begin position="145"/>
        <end position="165"/>
    </location>
</feature>
<accession>A0ABP8X6W3</accession>
<dbReference type="RefSeq" id="WP_345520719.1">
    <property type="nucleotide sequence ID" value="NZ_BAABKM010000002.1"/>
</dbReference>
<dbReference type="Proteomes" id="UP001499974">
    <property type="component" value="Unassembled WGS sequence"/>
</dbReference>
<reference evidence="4" key="1">
    <citation type="journal article" date="2019" name="Int. J. Syst. Evol. Microbiol.">
        <title>The Global Catalogue of Microorganisms (GCM) 10K type strain sequencing project: providing services to taxonomists for standard genome sequencing and annotation.</title>
        <authorList>
            <consortium name="The Broad Institute Genomics Platform"/>
            <consortium name="The Broad Institute Genome Sequencing Center for Infectious Disease"/>
            <person name="Wu L."/>
            <person name="Ma J."/>
        </authorList>
    </citation>
    <scope>NUCLEOTIDE SEQUENCE [LARGE SCALE GENOMIC DNA]</scope>
    <source>
        <strain evidence="4">JCM 18531</strain>
    </source>
</reference>
<evidence type="ECO:0000313" key="3">
    <source>
        <dbReference type="EMBL" id="GAA4700208.1"/>
    </source>
</evidence>
<dbReference type="EMBL" id="BAABKM010000002">
    <property type="protein sequence ID" value="GAA4700208.1"/>
    <property type="molecule type" value="Genomic_DNA"/>
</dbReference>
<dbReference type="PANTHER" id="PTHR37017:SF11">
    <property type="entry name" value="ESTERASE_LIPASE_THIOESTERASE DOMAIN-CONTAINING PROTEIN"/>
    <property type="match status" value="1"/>
</dbReference>
<proteinExistence type="predicted"/>
<dbReference type="Pfam" id="PF12697">
    <property type="entry name" value="Abhydrolase_6"/>
    <property type="match status" value="1"/>
</dbReference>
<dbReference type="GO" id="GO:0016787">
    <property type="term" value="F:hydrolase activity"/>
    <property type="evidence" value="ECO:0007669"/>
    <property type="project" value="UniProtKB-KW"/>
</dbReference>
<sequence>MTTFLLVPGAGGDARFWDRLVAELEARGHRGIPVQLPAADESAGLAAYADEIVAVARDAGPLVLVAQSLGGFSAPLAVDRLDVERLVLLNAMVPAPGETAGEWWSNVGQGQAARAAARRDGRPEEFDMVEDFFHDVPPDVTEEILAGGGSDESERSFTEPWPLDRWPDVPTSGIAGADDRLFPPDLQQRVARERLGIDLTVVPGGHLVALANPGLVAGVLVGD</sequence>
<evidence type="ECO:0000313" key="4">
    <source>
        <dbReference type="Proteomes" id="UP001499974"/>
    </source>
</evidence>
<keyword evidence="3" id="KW-0378">Hydrolase</keyword>
<dbReference type="InterPro" id="IPR052897">
    <property type="entry name" value="Sec-Metab_Biosynth_Hydrolase"/>
</dbReference>
<gene>
    <name evidence="3" type="ORF">GCM10023349_16030</name>
</gene>
<evidence type="ECO:0000256" key="1">
    <source>
        <dbReference type="SAM" id="MobiDB-lite"/>
    </source>
</evidence>
<dbReference type="InterPro" id="IPR029058">
    <property type="entry name" value="AB_hydrolase_fold"/>
</dbReference>
<feature type="domain" description="AB hydrolase-1" evidence="2">
    <location>
        <begin position="4"/>
        <end position="217"/>
    </location>
</feature>